<evidence type="ECO:0000259" key="1">
    <source>
        <dbReference type="Pfam" id="PF06985"/>
    </source>
</evidence>
<feature type="domain" description="Heterokaryon incompatibility" evidence="1">
    <location>
        <begin position="10"/>
        <end position="155"/>
    </location>
</feature>
<reference evidence="2" key="1">
    <citation type="journal article" date="2020" name="Stud. Mycol.">
        <title>101 Dothideomycetes genomes: a test case for predicting lifestyles and emergence of pathogens.</title>
        <authorList>
            <person name="Haridas S."/>
            <person name="Albert R."/>
            <person name="Binder M."/>
            <person name="Bloem J."/>
            <person name="Labutti K."/>
            <person name="Salamov A."/>
            <person name="Andreopoulos B."/>
            <person name="Baker S."/>
            <person name="Barry K."/>
            <person name="Bills G."/>
            <person name="Bluhm B."/>
            <person name="Cannon C."/>
            <person name="Castanera R."/>
            <person name="Culley D."/>
            <person name="Daum C."/>
            <person name="Ezra D."/>
            <person name="Gonzalez J."/>
            <person name="Henrissat B."/>
            <person name="Kuo A."/>
            <person name="Liang C."/>
            <person name="Lipzen A."/>
            <person name="Lutzoni F."/>
            <person name="Magnuson J."/>
            <person name="Mondo S."/>
            <person name="Nolan M."/>
            <person name="Ohm R."/>
            <person name="Pangilinan J."/>
            <person name="Park H.-J."/>
            <person name="Ramirez L."/>
            <person name="Alfaro M."/>
            <person name="Sun H."/>
            <person name="Tritt A."/>
            <person name="Yoshinaga Y."/>
            <person name="Zwiers L.-H."/>
            <person name="Turgeon B."/>
            <person name="Goodwin S."/>
            <person name="Spatafora J."/>
            <person name="Crous P."/>
            <person name="Grigoriev I."/>
        </authorList>
    </citation>
    <scope>NUCLEOTIDE SEQUENCE</scope>
    <source>
        <strain evidence="2">CBS 627.86</strain>
    </source>
</reference>
<dbReference type="InterPro" id="IPR010730">
    <property type="entry name" value="HET"/>
</dbReference>
<dbReference type="OrthoDB" id="3486565at2759"/>
<gene>
    <name evidence="2" type="ORF">BDV96DRAFT_589578</name>
</gene>
<organism evidence="2 3">
    <name type="scientific">Lophiotrema nucula</name>
    <dbReference type="NCBI Taxonomy" id="690887"/>
    <lineage>
        <taxon>Eukaryota</taxon>
        <taxon>Fungi</taxon>
        <taxon>Dikarya</taxon>
        <taxon>Ascomycota</taxon>
        <taxon>Pezizomycotina</taxon>
        <taxon>Dothideomycetes</taxon>
        <taxon>Pleosporomycetidae</taxon>
        <taxon>Pleosporales</taxon>
        <taxon>Lophiotremataceae</taxon>
        <taxon>Lophiotrema</taxon>
    </lineage>
</organism>
<proteinExistence type="predicted"/>
<dbReference type="EMBL" id="ML977355">
    <property type="protein sequence ID" value="KAF2107346.1"/>
    <property type="molecule type" value="Genomic_DNA"/>
</dbReference>
<dbReference type="Pfam" id="PF06985">
    <property type="entry name" value="HET"/>
    <property type="match status" value="1"/>
</dbReference>
<dbReference type="Proteomes" id="UP000799770">
    <property type="component" value="Unassembled WGS sequence"/>
</dbReference>
<accession>A0A6A5YJS1</accession>
<dbReference type="PANTHER" id="PTHR33112">
    <property type="entry name" value="DOMAIN PROTEIN, PUTATIVE-RELATED"/>
    <property type="match status" value="1"/>
</dbReference>
<sequence>MDGGGCYGYYACLSHRWGNEGLIKTTKDNIGKHRNSVSWEHLPKTFQDAITFTRRLGINFIWIDSLCIIQDDDTDWHRQASKMAAIYKQAFVTLAATASTGGSTGMFTGSLRHIVEHTTPGFGPFQVHFRNRPRHLLLDHPTSFPLLERGWVYQERLLSPRVIHFGPDELSWECNQSTNCECARMSSVSYRPKVMHREALEYQGRGVAQMRWHAVIEEYTSCKLSRASDRLIALSGIAEEFKSSQNDRYLAGLWGRSLILDLLWLCLNSDQHDAHQKRAPSWSWAAREGRIGYVSAASRIERQFARFLDVRCDQVDATSCTGSLIISGPLIRLPKNVKSLGLDGSTKHIYMDCREADDWLKNGILYGILIAQDASWEISLVLREIEEDANVFERVGLLEVRLSKRNQSDHWKQRETGVGYENAEVATVEIV</sequence>
<protein>
    <submittedName>
        <fullName evidence="2">Heterokaryon incompatibility protein-domain-containing protein</fullName>
    </submittedName>
</protein>
<evidence type="ECO:0000313" key="2">
    <source>
        <dbReference type="EMBL" id="KAF2107346.1"/>
    </source>
</evidence>
<name>A0A6A5YJS1_9PLEO</name>
<evidence type="ECO:0000313" key="3">
    <source>
        <dbReference type="Proteomes" id="UP000799770"/>
    </source>
</evidence>
<dbReference type="AlphaFoldDB" id="A0A6A5YJS1"/>
<keyword evidence="3" id="KW-1185">Reference proteome</keyword>
<dbReference type="PANTHER" id="PTHR33112:SF9">
    <property type="entry name" value="HETEROKARYON INCOMPATIBILITY DOMAIN-CONTAINING PROTEIN"/>
    <property type="match status" value="1"/>
</dbReference>